<sequence>MSITIRVHLILVSETLSYPISIWFKSSPS</sequence>
<protein>
    <submittedName>
        <fullName evidence="1">Uncharacterized protein</fullName>
    </submittedName>
</protein>
<proteinExistence type="predicted"/>
<evidence type="ECO:0000313" key="1">
    <source>
        <dbReference type="EMBL" id="MBX70540.1"/>
    </source>
</evidence>
<accession>A0A2P2QU45</accession>
<dbReference type="EMBL" id="GGEC01090056">
    <property type="protein sequence ID" value="MBX70540.1"/>
    <property type="molecule type" value="Transcribed_RNA"/>
</dbReference>
<reference evidence="1" key="1">
    <citation type="submission" date="2018-02" db="EMBL/GenBank/DDBJ databases">
        <title>Rhizophora mucronata_Transcriptome.</title>
        <authorList>
            <person name="Meera S.P."/>
            <person name="Sreeshan A."/>
            <person name="Augustine A."/>
        </authorList>
    </citation>
    <scope>NUCLEOTIDE SEQUENCE</scope>
    <source>
        <tissue evidence="1">Leaf</tissue>
    </source>
</reference>
<dbReference type="AlphaFoldDB" id="A0A2P2QU45"/>
<organism evidence="1">
    <name type="scientific">Rhizophora mucronata</name>
    <name type="common">Asiatic mangrove</name>
    <dbReference type="NCBI Taxonomy" id="61149"/>
    <lineage>
        <taxon>Eukaryota</taxon>
        <taxon>Viridiplantae</taxon>
        <taxon>Streptophyta</taxon>
        <taxon>Embryophyta</taxon>
        <taxon>Tracheophyta</taxon>
        <taxon>Spermatophyta</taxon>
        <taxon>Magnoliopsida</taxon>
        <taxon>eudicotyledons</taxon>
        <taxon>Gunneridae</taxon>
        <taxon>Pentapetalae</taxon>
        <taxon>rosids</taxon>
        <taxon>fabids</taxon>
        <taxon>Malpighiales</taxon>
        <taxon>Rhizophoraceae</taxon>
        <taxon>Rhizophora</taxon>
    </lineage>
</organism>
<name>A0A2P2QU45_RHIMU</name>